<dbReference type="PANTHER" id="PTHR43689:SF8">
    <property type="entry name" value="ALPHA_BETA-HYDROLASES SUPERFAMILY PROTEIN"/>
    <property type="match status" value="1"/>
</dbReference>
<evidence type="ECO:0000313" key="3">
    <source>
        <dbReference type="Proteomes" id="UP000255000"/>
    </source>
</evidence>
<gene>
    <name evidence="2" type="primary">xylF_2</name>
    <name evidence="2" type="ORF">NCTC13350_03552</name>
</gene>
<organism evidence="2 3">
    <name type="scientific">Pannonibacter phragmitetus</name>
    <dbReference type="NCBI Taxonomy" id="121719"/>
    <lineage>
        <taxon>Bacteria</taxon>
        <taxon>Pseudomonadati</taxon>
        <taxon>Pseudomonadota</taxon>
        <taxon>Alphaproteobacteria</taxon>
        <taxon>Hyphomicrobiales</taxon>
        <taxon>Stappiaceae</taxon>
        <taxon>Pannonibacter</taxon>
    </lineage>
</organism>
<proteinExistence type="predicted"/>
<name>A0A379A0H4_9HYPH</name>
<evidence type="ECO:0000313" key="2">
    <source>
        <dbReference type="EMBL" id="SUB02590.1"/>
    </source>
</evidence>
<protein>
    <submittedName>
        <fullName evidence="2">2-hydroxymuconic semialdehyde hydrolase</fullName>
        <ecNumber evidence="2">3.1.1.-</ecNumber>
    </submittedName>
</protein>
<dbReference type="PANTHER" id="PTHR43689">
    <property type="entry name" value="HYDROLASE"/>
    <property type="match status" value="1"/>
</dbReference>
<dbReference type="PRINTS" id="PR00412">
    <property type="entry name" value="EPOXHYDRLASE"/>
</dbReference>
<dbReference type="EMBL" id="UGSK01000001">
    <property type="protein sequence ID" value="SUB02590.1"/>
    <property type="molecule type" value="Genomic_DNA"/>
</dbReference>
<dbReference type="Gene3D" id="3.40.50.1820">
    <property type="entry name" value="alpha/beta hydrolase"/>
    <property type="match status" value="1"/>
</dbReference>
<dbReference type="SUPFAM" id="SSF53474">
    <property type="entry name" value="alpha/beta-Hydrolases"/>
    <property type="match status" value="1"/>
</dbReference>
<evidence type="ECO:0000259" key="1">
    <source>
        <dbReference type="Pfam" id="PF00561"/>
    </source>
</evidence>
<accession>A0A379A0H4</accession>
<dbReference type="InterPro" id="IPR000639">
    <property type="entry name" value="Epox_hydrolase-like"/>
</dbReference>
<dbReference type="InterPro" id="IPR000073">
    <property type="entry name" value="AB_hydrolase_1"/>
</dbReference>
<dbReference type="EC" id="3.1.1.-" evidence="2"/>
<dbReference type="InterPro" id="IPR029058">
    <property type="entry name" value="AB_hydrolase_fold"/>
</dbReference>
<keyword evidence="2" id="KW-0378">Hydrolase</keyword>
<dbReference type="Pfam" id="PF00561">
    <property type="entry name" value="Abhydrolase_1"/>
    <property type="match status" value="1"/>
</dbReference>
<dbReference type="GO" id="GO:0016787">
    <property type="term" value="F:hydrolase activity"/>
    <property type="evidence" value="ECO:0007669"/>
    <property type="project" value="UniProtKB-KW"/>
</dbReference>
<dbReference type="AlphaFoldDB" id="A0A379A0H4"/>
<dbReference type="Proteomes" id="UP000255000">
    <property type="component" value="Unassembled WGS sequence"/>
</dbReference>
<reference evidence="2 3" key="1">
    <citation type="submission" date="2018-06" db="EMBL/GenBank/DDBJ databases">
        <authorList>
            <consortium name="Pathogen Informatics"/>
            <person name="Doyle S."/>
        </authorList>
    </citation>
    <scope>NUCLEOTIDE SEQUENCE [LARGE SCALE GENOMIC DNA]</scope>
    <source>
        <strain evidence="2 3">NCTC13350</strain>
    </source>
</reference>
<feature type="domain" description="AB hydrolase-1" evidence="1">
    <location>
        <begin position="56"/>
        <end position="297"/>
    </location>
</feature>
<sequence length="318" mass="34330">MLLIVLAVFLLLALYTELRRRRINARHKPAGTLGFVDCAQVHYVHSRPPAVSGDVPRLVFIHGASGNLQDLHLAFAPHFKDTHEMLFVDRPGLGFSERSLPPDASPRDQARRIAALLKMLDFGPAVVIGHSFGASVAAALALEAPERVRGLVFLAPATHPWNGGVAWYYKLAALPVIGDLFCRTLALPAAERLAPASIRNVFVPASVPEGYDAAIGVDLLFRPESFRANAMDLAAFNRHLAQQCRDYGAITQPALAITGDQDTVVWPSIHSKGLARDLPNCRLIELPGAGHMPQHSHTDEIVALIRGLGSVVGERAGA</sequence>
<dbReference type="PRINTS" id="PR00111">
    <property type="entry name" value="ABHYDROLASE"/>
</dbReference>